<dbReference type="Pfam" id="PF06839">
    <property type="entry name" value="Zn_ribbon_GRF"/>
    <property type="match status" value="1"/>
</dbReference>
<name>A0A4S4DX78_CAMSN</name>
<dbReference type="Pfam" id="PF13460">
    <property type="entry name" value="NAD_binding_10"/>
    <property type="match status" value="1"/>
</dbReference>
<dbReference type="PANTHER" id="PTHR10366:SF404">
    <property type="entry name" value="CINNAMOYL-COA REDUCTASE 1"/>
    <property type="match status" value="1"/>
</dbReference>
<gene>
    <name evidence="9" type="ORF">TEA_020059</name>
</gene>
<dbReference type="GO" id="GO:0016616">
    <property type="term" value="F:oxidoreductase activity, acting on the CH-OH group of donors, NAD or NADP as acceptor"/>
    <property type="evidence" value="ECO:0007669"/>
    <property type="project" value="TreeGrafter"/>
</dbReference>
<evidence type="ECO:0000313" key="9">
    <source>
        <dbReference type="EMBL" id="THG07988.1"/>
    </source>
</evidence>
<dbReference type="InterPro" id="IPR010666">
    <property type="entry name" value="Znf_GRF"/>
</dbReference>
<dbReference type="InterPro" id="IPR050425">
    <property type="entry name" value="NAD(P)_dehydrat-like"/>
</dbReference>
<evidence type="ECO:0000256" key="5">
    <source>
        <dbReference type="ARBA" id="ARBA00023002"/>
    </source>
</evidence>
<dbReference type="STRING" id="542762.A0A4S4DX78"/>
<dbReference type="InterPro" id="IPR036291">
    <property type="entry name" value="NAD(P)-bd_dom_sf"/>
</dbReference>
<dbReference type="PROSITE" id="PS51999">
    <property type="entry name" value="ZF_GRF"/>
    <property type="match status" value="1"/>
</dbReference>
<dbReference type="EMBL" id="SDRB02009652">
    <property type="protein sequence ID" value="THG07988.1"/>
    <property type="molecule type" value="Genomic_DNA"/>
</dbReference>
<evidence type="ECO:0000256" key="3">
    <source>
        <dbReference type="ARBA" id="ARBA00022833"/>
    </source>
</evidence>
<dbReference type="InterPro" id="IPR016040">
    <property type="entry name" value="NAD(P)-bd_dom"/>
</dbReference>
<evidence type="ECO:0000256" key="1">
    <source>
        <dbReference type="ARBA" id="ARBA00022723"/>
    </source>
</evidence>
<organism evidence="9 10">
    <name type="scientific">Camellia sinensis var. sinensis</name>
    <name type="common">China tea</name>
    <dbReference type="NCBI Taxonomy" id="542762"/>
    <lineage>
        <taxon>Eukaryota</taxon>
        <taxon>Viridiplantae</taxon>
        <taxon>Streptophyta</taxon>
        <taxon>Embryophyta</taxon>
        <taxon>Tracheophyta</taxon>
        <taxon>Spermatophyta</taxon>
        <taxon>Magnoliopsida</taxon>
        <taxon>eudicotyledons</taxon>
        <taxon>Gunneridae</taxon>
        <taxon>Pentapetalae</taxon>
        <taxon>asterids</taxon>
        <taxon>Ericales</taxon>
        <taxon>Theaceae</taxon>
        <taxon>Camellia</taxon>
    </lineage>
</organism>
<dbReference type="GO" id="GO:0008270">
    <property type="term" value="F:zinc ion binding"/>
    <property type="evidence" value="ECO:0007669"/>
    <property type="project" value="UniProtKB-KW"/>
</dbReference>
<evidence type="ECO:0000313" key="10">
    <source>
        <dbReference type="Proteomes" id="UP000306102"/>
    </source>
</evidence>
<keyword evidence="5" id="KW-0560">Oxidoreductase</keyword>
<accession>A0A4S4DX78</accession>
<proteinExistence type="predicted"/>
<feature type="compositionally biased region" description="Basic and acidic residues" evidence="7">
    <location>
        <begin position="82"/>
        <end position="92"/>
    </location>
</feature>
<reference evidence="9 10" key="1">
    <citation type="journal article" date="2018" name="Proc. Natl. Acad. Sci. U.S.A.">
        <title>Draft genome sequence of Camellia sinensis var. sinensis provides insights into the evolution of the tea genome and tea quality.</title>
        <authorList>
            <person name="Wei C."/>
            <person name="Yang H."/>
            <person name="Wang S."/>
            <person name="Zhao J."/>
            <person name="Liu C."/>
            <person name="Gao L."/>
            <person name="Xia E."/>
            <person name="Lu Y."/>
            <person name="Tai Y."/>
            <person name="She G."/>
            <person name="Sun J."/>
            <person name="Cao H."/>
            <person name="Tong W."/>
            <person name="Gao Q."/>
            <person name="Li Y."/>
            <person name="Deng W."/>
            <person name="Jiang X."/>
            <person name="Wang W."/>
            <person name="Chen Q."/>
            <person name="Zhang S."/>
            <person name="Li H."/>
            <person name="Wu J."/>
            <person name="Wang P."/>
            <person name="Li P."/>
            <person name="Shi C."/>
            <person name="Zheng F."/>
            <person name="Jian J."/>
            <person name="Huang B."/>
            <person name="Shan D."/>
            <person name="Shi M."/>
            <person name="Fang C."/>
            <person name="Yue Y."/>
            <person name="Li F."/>
            <person name="Li D."/>
            <person name="Wei S."/>
            <person name="Han B."/>
            <person name="Jiang C."/>
            <person name="Yin Y."/>
            <person name="Xia T."/>
            <person name="Zhang Z."/>
            <person name="Bennetzen J.L."/>
            <person name="Zhao S."/>
            <person name="Wan X."/>
        </authorList>
    </citation>
    <scope>NUCLEOTIDE SEQUENCE [LARGE SCALE GENOMIC DNA]</scope>
    <source>
        <strain evidence="10">cv. Shuchazao</strain>
        <tissue evidence="9">Leaf</tissue>
    </source>
</reference>
<sequence>MASSSIDNTNLRLKPRFCNCGRIASVRIVRTNANGNKGRVYFVCPRKYDSNDHCNYFRWFADDDDDDDDITSSSRANAGHLEGNDLRTRLDDPKNSHLRELEGANERLTLYRADLLVFESLREAINGCDGVFHIASPVTNDPEEMVEPAVNETKNVIIAAAKAKVRRMVFTSSIGAVTIDPNRGPEPKLE</sequence>
<dbReference type="SUPFAM" id="SSF51735">
    <property type="entry name" value="NAD(P)-binding Rossmann-fold domains"/>
    <property type="match status" value="1"/>
</dbReference>
<evidence type="ECO:0000259" key="8">
    <source>
        <dbReference type="PROSITE" id="PS51999"/>
    </source>
</evidence>
<keyword evidence="1" id="KW-0479">Metal-binding</keyword>
<feature type="domain" description="GRF-type" evidence="8">
    <location>
        <begin position="18"/>
        <end position="63"/>
    </location>
</feature>
<dbReference type="Gene3D" id="3.40.50.720">
    <property type="entry name" value="NAD(P)-binding Rossmann-like Domain"/>
    <property type="match status" value="1"/>
</dbReference>
<dbReference type="Proteomes" id="UP000306102">
    <property type="component" value="Unassembled WGS sequence"/>
</dbReference>
<keyword evidence="4" id="KW-0521">NADP</keyword>
<keyword evidence="2 6" id="KW-0863">Zinc-finger</keyword>
<comment type="caution">
    <text evidence="9">The sequence shown here is derived from an EMBL/GenBank/DDBJ whole genome shotgun (WGS) entry which is preliminary data.</text>
</comment>
<feature type="region of interest" description="Disordered" evidence="7">
    <location>
        <begin position="70"/>
        <end position="92"/>
    </location>
</feature>
<protein>
    <recommendedName>
        <fullName evidence="8">GRF-type domain-containing protein</fullName>
    </recommendedName>
</protein>
<dbReference type="AlphaFoldDB" id="A0A4S4DX78"/>
<evidence type="ECO:0000256" key="2">
    <source>
        <dbReference type="ARBA" id="ARBA00022771"/>
    </source>
</evidence>
<evidence type="ECO:0000256" key="4">
    <source>
        <dbReference type="ARBA" id="ARBA00022857"/>
    </source>
</evidence>
<dbReference type="PANTHER" id="PTHR10366">
    <property type="entry name" value="NAD DEPENDENT EPIMERASE/DEHYDRATASE"/>
    <property type="match status" value="1"/>
</dbReference>
<keyword evidence="3" id="KW-0862">Zinc</keyword>
<evidence type="ECO:0000256" key="7">
    <source>
        <dbReference type="SAM" id="MobiDB-lite"/>
    </source>
</evidence>
<evidence type="ECO:0000256" key="6">
    <source>
        <dbReference type="PROSITE-ProRule" id="PRU01343"/>
    </source>
</evidence>
<keyword evidence="10" id="KW-1185">Reference proteome</keyword>